<evidence type="ECO:0000313" key="8">
    <source>
        <dbReference type="Proteomes" id="UP000332933"/>
    </source>
</evidence>
<evidence type="ECO:0000256" key="3">
    <source>
        <dbReference type="ARBA" id="ARBA00022729"/>
    </source>
</evidence>
<accession>A0A485L5K5</accession>
<dbReference type="PANTHER" id="PTHR11010">
    <property type="entry name" value="PROTEASE S28 PRO-X CARBOXYPEPTIDASE-RELATED"/>
    <property type="match status" value="1"/>
</dbReference>
<keyword evidence="5" id="KW-0325">Glycoprotein</keyword>
<dbReference type="GO" id="GO:0006508">
    <property type="term" value="P:proteolysis"/>
    <property type="evidence" value="ECO:0007669"/>
    <property type="project" value="UniProtKB-KW"/>
</dbReference>
<dbReference type="EMBL" id="VJMH01005886">
    <property type="protein sequence ID" value="KAF0692422.1"/>
    <property type="molecule type" value="Genomic_DNA"/>
</dbReference>
<organism evidence="7 8">
    <name type="scientific">Aphanomyces stellatus</name>
    <dbReference type="NCBI Taxonomy" id="120398"/>
    <lineage>
        <taxon>Eukaryota</taxon>
        <taxon>Sar</taxon>
        <taxon>Stramenopiles</taxon>
        <taxon>Oomycota</taxon>
        <taxon>Saprolegniomycetes</taxon>
        <taxon>Saprolegniales</taxon>
        <taxon>Verrucalvaceae</taxon>
        <taxon>Aphanomyces</taxon>
    </lineage>
</organism>
<keyword evidence="2" id="KW-0645">Protease</keyword>
<evidence type="ECO:0000256" key="4">
    <source>
        <dbReference type="ARBA" id="ARBA00022801"/>
    </source>
</evidence>
<dbReference type="InterPro" id="IPR042269">
    <property type="entry name" value="Ser_carbopepase_S28_SKS"/>
</dbReference>
<dbReference type="InterPro" id="IPR029058">
    <property type="entry name" value="AB_hydrolase_fold"/>
</dbReference>
<evidence type="ECO:0000256" key="2">
    <source>
        <dbReference type="ARBA" id="ARBA00022670"/>
    </source>
</evidence>
<protein>
    <submittedName>
        <fullName evidence="7">Aste57867_16498 protein</fullName>
    </submittedName>
</protein>
<dbReference type="PANTHER" id="PTHR11010:SF38">
    <property type="entry name" value="LYSOSOMAL PRO-X CARBOXYPEPTIDASE"/>
    <property type="match status" value="1"/>
</dbReference>
<evidence type="ECO:0000256" key="5">
    <source>
        <dbReference type="ARBA" id="ARBA00023180"/>
    </source>
</evidence>
<dbReference type="GO" id="GO:0008239">
    <property type="term" value="F:dipeptidyl-peptidase activity"/>
    <property type="evidence" value="ECO:0007669"/>
    <property type="project" value="TreeGrafter"/>
</dbReference>
<dbReference type="Gene3D" id="1.20.120.980">
    <property type="entry name" value="Serine carboxypeptidase S28, SKS domain"/>
    <property type="match status" value="1"/>
</dbReference>
<keyword evidence="4" id="KW-0378">Hydrolase</keyword>
<dbReference type="SUPFAM" id="SSF53474">
    <property type="entry name" value="alpha/beta-Hydrolases"/>
    <property type="match status" value="1"/>
</dbReference>
<reference evidence="7 8" key="1">
    <citation type="submission" date="2019-03" db="EMBL/GenBank/DDBJ databases">
        <authorList>
            <person name="Gaulin E."/>
            <person name="Dumas B."/>
        </authorList>
    </citation>
    <scope>NUCLEOTIDE SEQUENCE [LARGE SCALE GENOMIC DNA]</scope>
    <source>
        <strain evidence="7">CBS 568.67</strain>
    </source>
</reference>
<dbReference type="Pfam" id="PF05577">
    <property type="entry name" value="Peptidase_S28"/>
    <property type="match status" value="1"/>
</dbReference>
<gene>
    <name evidence="7" type="primary">Aste57867_16498</name>
    <name evidence="6" type="ORF">As57867_016441</name>
    <name evidence="7" type="ORF">ASTE57867_16498</name>
</gene>
<dbReference type="GO" id="GO:0070008">
    <property type="term" value="F:serine-type exopeptidase activity"/>
    <property type="evidence" value="ECO:0007669"/>
    <property type="project" value="InterPro"/>
</dbReference>
<dbReference type="InterPro" id="IPR008758">
    <property type="entry name" value="Peptidase_S28"/>
</dbReference>
<reference evidence="6" key="2">
    <citation type="submission" date="2019-06" db="EMBL/GenBank/DDBJ databases">
        <title>Genomics analysis of Aphanomyces spp. identifies a new class of oomycete effector associated with host adaptation.</title>
        <authorList>
            <person name="Gaulin E."/>
        </authorList>
    </citation>
    <scope>NUCLEOTIDE SEQUENCE</scope>
    <source>
        <strain evidence="6">CBS 578.67</strain>
    </source>
</reference>
<dbReference type="Proteomes" id="UP000332933">
    <property type="component" value="Unassembled WGS sequence"/>
</dbReference>
<evidence type="ECO:0000313" key="6">
    <source>
        <dbReference type="EMBL" id="KAF0692422.1"/>
    </source>
</evidence>
<dbReference type="AlphaFoldDB" id="A0A485L5K5"/>
<proteinExistence type="inferred from homology"/>
<keyword evidence="3" id="KW-0732">Signal</keyword>
<sequence>MKSLQVHSCHLIGPKYVIDRFGPASRRSQILCKVKERRQKMYEHSPLLVGRRRTKSMLQMSPTDKAAITIGILAAVSVGSIFYVARTTTADVATINMHTLPHLDFSGDLRARCVESYFEQTLNHFEATHETYQQRYFVCEEFWRRADAKDADGPIFFYVGNEADVELYLNHTGLMWENAHEFGALLVFAEHRYFGKSAPPDAATRLQYLSSEQALADYAVLLDHIKDAHGAAASPVIGFGGSYGGMLATWFRLKYPHVLDGAIAASAPVLSFLGQDPPANLTAFSQIVTFDATHAAGSAPNCAANVRRSWDVIFDAASTADGRAWLQSSLGLCDPIGDVDDLVDWVKGAFDYLAMGNFPYPSSYMTNGASVLPAYPVRAACESLAPAFPLTKEGNFSLMRALSQAVGVYYNSSNDQACYRVAAASADEQADDDLWDYLTCTELYEPQDQGLDDMFWPRAHNQTQDAADCLAKWNVTLRPHWARTQYGGRKALREASNLVFSNGNYDPWSGMGVLEDLAPTVVAIRIDGGAHHLDLMFSNPGDSDAVKKARADEKKHMWQWVHGAKKD</sequence>
<dbReference type="Gene3D" id="3.40.50.1820">
    <property type="entry name" value="alpha/beta hydrolase"/>
    <property type="match status" value="1"/>
</dbReference>
<dbReference type="EMBL" id="CAADRA010005907">
    <property type="protein sequence ID" value="VFT93272.1"/>
    <property type="molecule type" value="Genomic_DNA"/>
</dbReference>
<dbReference type="OrthoDB" id="2130629at2759"/>
<keyword evidence="8" id="KW-1185">Reference proteome</keyword>
<comment type="similarity">
    <text evidence="1">Belongs to the peptidase S28 family.</text>
</comment>
<name>A0A485L5K5_9STRA</name>
<evidence type="ECO:0000313" key="7">
    <source>
        <dbReference type="EMBL" id="VFT93272.1"/>
    </source>
</evidence>
<evidence type="ECO:0000256" key="1">
    <source>
        <dbReference type="ARBA" id="ARBA00011079"/>
    </source>
</evidence>